<dbReference type="KEGG" id="ncb:C0V82_14105"/>
<dbReference type="AlphaFoldDB" id="A0A2K9NDT1"/>
<gene>
    <name evidence="1" type="ORF">C0V82_14105</name>
</gene>
<dbReference type="EMBL" id="CP025611">
    <property type="protein sequence ID" value="AUN31239.1"/>
    <property type="molecule type" value="Genomic_DNA"/>
</dbReference>
<proteinExistence type="predicted"/>
<accession>A0A2K9NDT1</accession>
<organism evidence="1 2">
    <name type="scientific">Niveispirillum cyanobacteriorum</name>
    <dbReference type="NCBI Taxonomy" id="1612173"/>
    <lineage>
        <taxon>Bacteria</taxon>
        <taxon>Pseudomonadati</taxon>
        <taxon>Pseudomonadota</taxon>
        <taxon>Alphaproteobacteria</taxon>
        <taxon>Rhodospirillales</taxon>
        <taxon>Azospirillaceae</taxon>
        <taxon>Niveispirillum</taxon>
    </lineage>
</organism>
<keyword evidence="2" id="KW-1185">Reference proteome</keyword>
<evidence type="ECO:0000313" key="2">
    <source>
        <dbReference type="Proteomes" id="UP000234752"/>
    </source>
</evidence>
<sequence>MTDFAPIRAGIVSTLSGVEEIGRVHEAERGIQADSAIRQHYGWPAGATGKADIRGWFPRIRDFSGVQDRIGRGRRMTTIWEIVGFVGFQDAEASDLIVQELLGRICAAFDADPRLGDSVIRCAVGDGPNAPAGIQCESIVPVRLGSSTLAHRVILSLPTQHFAR</sequence>
<dbReference type="Proteomes" id="UP000234752">
    <property type="component" value="Chromosome eg_1"/>
</dbReference>
<evidence type="ECO:0000313" key="1">
    <source>
        <dbReference type="EMBL" id="AUN31239.1"/>
    </source>
</evidence>
<dbReference type="OrthoDB" id="7376577at2"/>
<protein>
    <submittedName>
        <fullName evidence="1">Uncharacterized protein</fullName>
    </submittedName>
</protein>
<dbReference type="RefSeq" id="WP_102112846.1">
    <property type="nucleotide sequence ID" value="NZ_BMGN01000005.1"/>
</dbReference>
<name>A0A2K9NDT1_9PROT</name>
<reference evidence="1 2" key="1">
    <citation type="submission" date="2017-12" db="EMBL/GenBank/DDBJ databases">
        <title>Genomes of bacteria within cyanobacterial aggregates.</title>
        <authorList>
            <person name="Cai H."/>
        </authorList>
    </citation>
    <scope>NUCLEOTIDE SEQUENCE [LARGE SCALE GENOMIC DNA]</scope>
    <source>
        <strain evidence="1 2">TH16</strain>
    </source>
</reference>